<keyword evidence="1" id="KW-0472">Membrane</keyword>
<keyword evidence="1" id="KW-0812">Transmembrane</keyword>
<accession>A0A2M4DNL1</accession>
<reference evidence="2" key="1">
    <citation type="submission" date="2018-01" db="EMBL/GenBank/DDBJ databases">
        <title>An insight into the sialome of Amazonian anophelines.</title>
        <authorList>
            <person name="Ribeiro J.M."/>
            <person name="Scarpassa V."/>
            <person name="Calvo E."/>
        </authorList>
    </citation>
    <scope>NUCLEOTIDE SEQUENCE</scope>
</reference>
<organism evidence="2">
    <name type="scientific">Anopheles darlingi</name>
    <name type="common">Mosquito</name>
    <dbReference type="NCBI Taxonomy" id="43151"/>
    <lineage>
        <taxon>Eukaryota</taxon>
        <taxon>Metazoa</taxon>
        <taxon>Ecdysozoa</taxon>
        <taxon>Arthropoda</taxon>
        <taxon>Hexapoda</taxon>
        <taxon>Insecta</taxon>
        <taxon>Pterygota</taxon>
        <taxon>Neoptera</taxon>
        <taxon>Endopterygota</taxon>
        <taxon>Diptera</taxon>
        <taxon>Nematocera</taxon>
        <taxon>Culicoidea</taxon>
        <taxon>Culicidae</taxon>
        <taxon>Anophelinae</taxon>
        <taxon>Anopheles</taxon>
    </lineage>
</organism>
<sequence length="84" mass="10090">MQPLRQRYLLAIRKLRSVTLCRFPFFLLLLFLLLYRAWSTLWALQWGSWWWCASINIGIISRWKASAGTHTLRFPVGRVIVRIR</sequence>
<name>A0A2M4DNL1_ANODA</name>
<proteinExistence type="predicted"/>
<protein>
    <submittedName>
        <fullName evidence="2">Putative secreted protein</fullName>
    </submittedName>
</protein>
<evidence type="ECO:0000256" key="1">
    <source>
        <dbReference type="SAM" id="Phobius"/>
    </source>
</evidence>
<evidence type="ECO:0000313" key="2">
    <source>
        <dbReference type="EMBL" id="MBW79142.1"/>
    </source>
</evidence>
<dbReference type="EMBL" id="GGFL01014964">
    <property type="protein sequence ID" value="MBW79142.1"/>
    <property type="molecule type" value="Transcribed_RNA"/>
</dbReference>
<keyword evidence="1" id="KW-1133">Transmembrane helix</keyword>
<dbReference type="AlphaFoldDB" id="A0A2M4DNL1"/>
<feature type="transmembrane region" description="Helical" evidence="1">
    <location>
        <begin position="20"/>
        <end position="38"/>
    </location>
</feature>